<feature type="domain" description="Luciferase-like" evidence="5">
    <location>
        <begin position="11"/>
        <end position="198"/>
    </location>
</feature>
<dbReference type="InterPro" id="IPR036661">
    <property type="entry name" value="Luciferase-like_sf"/>
</dbReference>
<organism evidence="6 7">
    <name type="scientific">Saccharothrix saharensis</name>
    <dbReference type="NCBI Taxonomy" id="571190"/>
    <lineage>
        <taxon>Bacteria</taxon>
        <taxon>Bacillati</taxon>
        <taxon>Actinomycetota</taxon>
        <taxon>Actinomycetes</taxon>
        <taxon>Pseudonocardiales</taxon>
        <taxon>Pseudonocardiaceae</taxon>
        <taxon>Saccharothrix</taxon>
    </lineage>
</organism>
<dbReference type="OrthoDB" id="4566556at2"/>
<proteinExistence type="predicted"/>
<accession>A0A543JQR6</accession>
<protein>
    <submittedName>
        <fullName evidence="6">Alkanesulfonate monooxygenase SsuD/methylene tetrahydromethanopterin reductase-like flavin-dependent oxidoreductase (Luciferase family)</fullName>
    </submittedName>
</protein>
<dbReference type="SUPFAM" id="SSF51679">
    <property type="entry name" value="Bacterial luciferase-like"/>
    <property type="match status" value="1"/>
</dbReference>
<comment type="caution">
    <text evidence="6">The sequence shown here is derived from an EMBL/GenBank/DDBJ whole genome shotgun (WGS) entry which is preliminary data.</text>
</comment>
<dbReference type="Gene3D" id="3.20.20.30">
    <property type="entry name" value="Luciferase-like domain"/>
    <property type="match status" value="1"/>
</dbReference>
<evidence type="ECO:0000313" key="7">
    <source>
        <dbReference type="Proteomes" id="UP000316628"/>
    </source>
</evidence>
<dbReference type="Pfam" id="PF00296">
    <property type="entry name" value="Bac_luciferase"/>
    <property type="match status" value="1"/>
</dbReference>
<sequence>MKLGLAHSTMFEADGSIADPVAVARHVEDLGLDSLWVSDHLAWGTPILDSVVTLAAASAATGRIEVGFAVLQLALRRVSWIAKQIGSLQLVSGGRLQLGVGVGGHPAEEWAAAGVDLGDRGRRTDEALDVLPALLSGEPTRLPDVDASVALRPAAPMPPLWIGGDSPAALKRVARTGAGWLPAAVTPGQVAVGRQAVEDLTGTRPPTTVSVFATLNAHRGGMTREALVDLCATGFGFPREHADAVVVGGKPEEVADALRRYADLGVGQVVVVPFGSGWAEQCELLAEAGSVLTS</sequence>
<dbReference type="RefSeq" id="WP_141983265.1">
    <property type="nucleotide sequence ID" value="NZ_VFPP01000001.1"/>
</dbReference>
<keyword evidence="2" id="KW-0288">FMN</keyword>
<dbReference type="GO" id="GO:0008726">
    <property type="term" value="F:alkanesulfonate monooxygenase activity"/>
    <property type="evidence" value="ECO:0007669"/>
    <property type="project" value="TreeGrafter"/>
</dbReference>
<keyword evidence="7" id="KW-1185">Reference proteome</keyword>
<dbReference type="GO" id="GO:0046306">
    <property type="term" value="P:alkanesulfonate catabolic process"/>
    <property type="evidence" value="ECO:0007669"/>
    <property type="project" value="TreeGrafter"/>
</dbReference>
<evidence type="ECO:0000256" key="1">
    <source>
        <dbReference type="ARBA" id="ARBA00022630"/>
    </source>
</evidence>
<reference evidence="6 7" key="1">
    <citation type="submission" date="2019-06" db="EMBL/GenBank/DDBJ databases">
        <title>Sequencing the genomes of 1000 actinobacteria strains.</title>
        <authorList>
            <person name="Klenk H.-P."/>
        </authorList>
    </citation>
    <scope>NUCLEOTIDE SEQUENCE [LARGE SCALE GENOMIC DNA]</scope>
    <source>
        <strain evidence="6 7">DSM 45456</strain>
    </source>
</reference>
<keyword evidence="3" id="KW-0560">Oxidoreductase</keyword>
<dbReference type="InterPro" id="IPR011251">
    <property type="entry name" value="Luciferase-like_dom"/>
</dbReference>
<evidence type="ECO:0000256" key="4">
    <source>
        <dbReference type="ARBA" id="ARBA00023033"/>
    </source>
</evidence>
<dbReference type="AlphaFoldDB" id="A0A543JQR6"/>
<name>A0A543JQR6_9PSEU</name>
<evidence type="ECO:0000313" key="6">
    <source>
        <dbReference type="EMBL" id="TQM85191.1"/>
    </source>
</evidence>
<dbReference type="Proteomes" id="UP000316628">
    <property type="component" value="Unassembled WGS sequence"/>
</dbReference>
<evidence type="ECO:0000256" key="2">
    <source>
        <dbReference type="ARBA" id="ARBA00022643"/>
    </source>
</evidence>
<keyword evidence="4 6" id="KW-0503">Monooxygenase</keyword>
<dbReference type="InterPro" id="IPR050172">
    <property type="entry name" value="SsuD_RutA_monooxygenase"/>
</dbReference>
<dbReference type="PANTHER" id="PTHR42847:SF4">
    <property type="entry name" value="ALKANESULFONATE MONOOXYGENASE-RELATED"/>
    <property type="match status" value="1"/>
</dbReference>
<evidence type="ECO:0000256" key="3">
    <source>
        <dbReference type="ARBA" id="ARBA00023002"/>
    </source>
</evidence>
<evidence type="ECO:0000259" key="5">
    <source>
        <dbReference type="Pfam" id="PF00296"/>
    </source>
</evidence>
<gene>
    <name evidence="6" type="ORF">FHX81_7664</name>
</gene>
<dbReference type="PANTHER" id="PTHR42847">
    <property type="entry name" value="ALKANESULFONATE MONOOXYGENASE"/>
    <property type="match status" value="1"/>
</dbReference>
<dbReference type="EMBL" id="VFPP01000001">
    <property type="protein sequence ID" value="TQM85191.1"/>
    <property type="molecule type" value="Genomic_DNA"/>
</dbReference>
<keyword evidence="1" id="KW-0285">Flavoprotein</keyword>